<dbReference type="RefSeq" id="WP_135993943.1">
    <property type="nucleotide sequence ID" value="NZ_CAORQA010000060.1"/>
</dbReference>
<evidence type="ECO:0000313" key="1">
    <source>
        <dbReference type="EMBL" id="TGY68977.1"/>
    </source>
</evidence>
<dbReference type="Gene3D" id="3.40.50.300">
    <property type="entry name" value="P-loop containing nucleotide triphosphate hydrolases"/>
    <property type="match status" value="1"/>
</dbReference>
<dbReference type="CDD" id="cd00882">
    <property type="entry name" value="Ras_like_GTPase"/>
    <property type="match status" value="1"/>
</dbReference>
<name>A0A4S2FJ98_9BACT</name>
<evidence type="ECO:0008006" key="3">
    <source>
        <dbReference type="Google" id="ProtNLM"/>
    </source>
</evidence>
<reference evidence="1 2" key="1">
    <citation type="submission" date="2019-04" db="EMBL/GenBank/DDBJ databases">
        <title>Microbes associate with the intestines of laboratory mice.</title>
        <authorList>
            <person name="Navarre W."/>
            <person name="Wong E."/>
            <person name="Huang K."/>
            <person name="Tropini C."/>
            <person name="Ng K."/>
            <person name="Yu B."/>
        </authorList>
    </citation>
    <scope>NUCLEOTIDE SEQUENCE [LARGE SCALE GENOMIC DNA]</scope>
    <source>
        <strain evidence="1 2">NM06_A21</strain>
    </source>
</reference>
<sequence>MARALSAREAMNIKKRTLDFEGGMYDAFGQPERRGVWFVWGESGNGKTSFVMQLCKELARHGCVAYDSLEEGTALTMINTLRRYGMDEAGNRFRLLDCEKMDELSARMDRHKSPDFYVIDSFQYTQMTYREYVAFKEAHRNKLIIFISHAEGKMPAGVAARKVMYDATLKIYVEGFKAFSKGRFIGPSGEFVIWREGAERYWGGKNEKQD</sequence>
<comment type="caution">
    <text evidence="1">The sequence shown here is derived from an EMBL/GenBank/DDBJ whole genome shotgun (WGS) entry which is preliminary data.</text>
</comment>
<evidence type="ECO:0000313" key="2">
    <source>
        <dbReference type="Proteomes" id="UP000306630"/>
    </source>
</evidence>
<gene>
    <name evidence="1" type="ORF">E5333_14365</name>
</gene>
<dbReference type="AlphaFoldDB" id="A0A4S2FJ98"/>
<proteinExistence type="predicted"/>
<dbReference type="Proteomes" id="UP000306630">
    <property type="component" value="Unassembled WGS sequence"/>
</dbReference>
<organism evidence="1 2">
    <name type="scientific">Muribaculum intestinale</name>
    <dbReference type="NCBI Taxonomy" id="1796646"/>
    <lineage>
        <taxon>Bacteria</taxon>
        <taxon>Pseudomonadati</taxon>
        <taxon>Bacteroidota</taxon>
        <taxon>Bacteroidia</taxon>
        <taxon>Bacteroidales</taxon>
        <taxon>Muribaculaceae</taxon>
        <taxon>Muribaculum</taxon>
    </lineage>
</organism>
<dbReference type="InterPro" id="IPR027417">
    <property type="entry name" value="P-loop_NTPase"/>
</dbReference>
<accession>A0A4S2FJ98</accession>
<protein>
    <recommendedName>
        <fullName evidence="3">AAA+ ATPase domain-containing protein</fullName>
    </recommendedName>
</protein>
<dbReference type="EMBL" id="SRYD01000081">
    <property type="protein sequence ID" value="TGY68977.1"/>
    <property type="molecule type" value="Genomic_DNA"/>
</dbReference>
<dbReference type="SUPFAM" id="SSF52540">
    <property type="entry name" value="P-loop containing nucleoside triphosphate hydrolases"/>
    <property type="match status" value="1"/>
</dbReference>